<proteinExistence type="predicted"/>
<reference evidence="2" key="1">
    <citation type="submission" date="2012-07" db="EMBL/GenBank/DDBJ databases">
        <title>Genome variability drives Emilianias global distribution.</title>
        <authorList>
            <consortium name="DOE Joint Genome Institute"/>
            <person name="Read B."/>
            <person name="Kegel J."/>
            <person name="Klute M."/>
            <person name="Kuo A."/>
            <person name="Lefebvre S.C."/>
            <person name="Maumus F."/>
            <person name="Mayer C."/>
            <person name="Miller J."/>
            <person name="Allen A."/>
            <person name="Bidle K."/>
            <person name="Borodovsky M."/>
            <person name="Bowler C."/>
            <person name="Brownlee C."/>
            <person name="Claverie J.-M."/>
            <person name="Cock M."/>
            <person name="De Vargas C."/>
            <person name="Elias M."/>
            <person name="Frickenhaus S."/>
            <person name="Gladyshev V.N."/>
            <person name="Gonzalez K."/>
            <person name="Guda C."/>
            <person name="Hadaegh A."/>
            <person name="Herman E."/>
            <person name="Iglesias-Rodriguez D."/>
            <person name="Jones B."/>
            <person name="Lawson T."/>
            <person name="Leese F."/>
            <person name="Lin Y.-C."/>
            <person name="Lindquist E."/>
            <person name="Lobanov A."/>
            <person name="Lucas S."/>
            <person name="Malik S.-H.B."/>
            <person name="Marsh M.E."/>
            <person name="Mock T."/>
            <person name="Monier A."/>
            <person name="Moreau H."/>
            <person name="Mueller-Roeber B."/>
            <person name="Napier J."/>
            <person name="Ogata H."/>
            <person name="Parker M."/>
            <person name="Probert I."/>
            <person name="Quesneville H."/>
            <person name="Raines C."/>
            <person name="Rensing S."/>
            <person name="Riano-Pachon D.M."/>
            <person name="Richier S."/>
            <person name="Rokitta S."/>
            <person name="Salamov A."/>
            <person name="Sarno A.F."/>
            <person name="Schmutz J."/>
            <person name="Schroeder D."/>
            <person name="Shiraiwa Y."/>
            <person name="Soanes D.M."/>
            <person name="Valentin K."/>
            <person name="Van Der Giezen M."/>
            <person name="Van Der Peer Y."/>
            <person name="Vardi A."/>
            <person name="Verret F."/>
            <person name="Von Dassow P."/>
            <person name="Wheeler G."/>
            <person name="Williams B."/>
            <person name="Wilson W."/>
            <person name="Wolfe G."/>
            <person name="Wurch L.L."/>
            <person name="Young J."/>
            <person name="Dacks J.B."/>
            <person name="Delwiche C.F."/>
            <person name="Dyhrman S."/>
            <person name="Glockner G."/>
            <person name="John U."/>
            <person name="Richards T."/>
            <person name="Worden A.Z."/>
            <person name="Zhang X."/>
            <person name="Grigoriev I.V."/>
        </authorList>
    </citation>
    <scope>NUCLEOTIDE SEQUENCE</scope>
    <source>
        <strain evidence="2">CCMP1516</strain>
    </source>
</reference>
<feature type="region of interest" description="Disordered" evidence="1">
    <location>
        <begin position="1"/>
        <end position="112"/>
    </location>
</feature>
<dbReference type="AlphaFoldDB" id="R1CUU1"/>
<evidence type="ECO:0000256" key="1">
    <source>
        <dbReference type="SAM" id="MobiDB-lite"/>
    </source>
</evidence>
<sequence length="155" mass="16662">KRCSPGHPRLPSSASAPPRAGWAVAWAAAGTPTTRASRSRPTGPRTSGRATPSPLASGRSAPSSPTIAAGLRNARLASSGCEVGGCRAPLRARSGRRRRLPRRRSPPSRPRVCCLRLRRSAQRRDRPLPPPPTPPLRWRVRHCAVASRLPLRACD</sequence>
<feature type="compositionally biased region" description="Basic residues" evidence="1">
    <location>
        <begin position="93"/>
        <end position="106"/>
    </location>
</feature>
<dbReference type="HOGENOM" id="CLU_1700129_0_0_1"/>
<gene>
    <name evidence="2" type="ORF">EMIHUDRAFT_443367</name>
</gene>
<organism evidence="2">
    <name type="scientific">Emiliania huxleyi</name>
    <name type="common">Coccolithophore</name>
    <name type="synonym">Pontosphaera huxleyi</name>
    <dbReference type="NCBI Taxonomy" id="2903"/>
    <lineage>
        <taxon>Eukaryota</taxon>
        <taxon>Haptista</taxon>
        <taxon>Haptophyta</taxon>
        <taxon>Prymnesiophyceae</taxon>
        <taxon>Isochrysidales</taxon>
        <taxon>Noelaerhabdaceae</taxon>
        <taxon>Emiliania</taxon>
    </lineage>
</organism>
<dbReference type="EMBL" id="KB865147">
    <property type="protein sequence ID" value="EOD26813.1"/>
    <property type="molecule type" value="Genomic_DNA"/>
</dbReference>
<feature type="non-terminal residue" evidence="2">
    <location>
        <position position="1"/>
    </location>
</feature>
<dbReference type="RefSeq" id="XP_005779242.1">
    <property type="nucleotide sequence ID" value="XM_005779185.1"/>
</dbReference>
<protein>
    <submittedName>
        <fullName evidence="2">Uncharacterized protein</fullName>
    </submittedName>
</protein>
<dbReference type="KEGG" id="ehx:EMIHUDRAFT_443367"/>
<evidence type="ECO:0000313" key="2">
    <source>
        <dbReference type="EMBL" id="EOD26813.1"/>
    </source>
</evidence>
<dbReference type="GeneID" id="17272359"/>
<feature type="compositionally biased region" description="Low complexity" evidence="1">
    <location>
        <begin position="11"/>
        <end position="49"/>
    </location>
</feature>
<name>R1CUU1_EMIHU</name>
<accession>R1CUU1</accession>